<dbReference type="RefSeq" id="WP_213436733.1">
    <property type="nucleotide sequence ID" value="NZ_AP024545.1"/>
</dbReference>
<evidence type="ECO:0000313" key="1">
    <source>
        <dbReference type="EMBL" id="BCT92181.1"/>
    </source>
</evidence>
<keyword evidence="2" id="KW-1185">Reference proteome</keyword>
<reference evidence="1 2" key="1">
    <citation type="submission" date="2021-03" db="EMBL/GenBank/DDBJ databases">
        <title>Complete Genome Sequences of Two Lysobacter Strains Isolated from Sea Water (Lysobacter caseinilyticus) and Soil (Lysobacter helvus) in South Korea.</title>
        <authorList>
            <person name="Watanabe Y."/>
            <person name="Arakawa K."/>
        </authorList>
    </citation>
    <scope>NUCLEOTIDE SEQUENCE [LARGE SCALE GENOMIC DNA]</scope>
    <source>
        <strain evidence="1 2">KVB24</strain>
    </source>
</reference>
<evidence type="ECO:0008006" key="3">
    <source>
        <dbReference type="Google" id="ProtNLM"/>
    </source>
</evidence>
<evidence type="ECO:0000313" key="2">
    <source>
        <dbReference type="Proteomes" id="UP000681317"/>
    </source>
</evidence>
<proteinExistence type="predicted"/>
<protein>
    <recommendedName>
        <fullName evidence="3">Lipoprotein</fullName>
    </recommendedName>
</protein>
<dbReference type="Proteomes" id="UP000681317">
    <property type="component" value="Chromosome"/>
</dbReference>
<dbReference type="PROSITE" id="PS51257">
    <property type="entry name" value="PROKAR_LIPOPROTEIN"/>
    <property type="match status" value="1"/>
</dbReference>
<name>A0ABN6FUE8_9GAMM</name>
<dbReference type="EMBL" id="AP024545">
    <property type="protein sequence ID" value="BCT92181.1"/>
    <property type="molecule type" value="Genomic_DNA"/>
</dbReference>
<gene>
    <name evidence="1" type="ORF">LYSCAS_12050</name>
</gene>
<organism evidence="1 2">
    <name type="scientific">Noviluteimonas caseinilytica</name>
    <dbReference type="NCBI Taxonomy" id="2675101"/>
    <lineage>
        <taxon>Bacteria</taxon>
        <taxon>Pseudomonadati</taxon>
        <taxon>Pseudomonadota</taxon>
        <taxon>Gammaproteobacteria</taxon>
        <taxon>Lysobacterales</taxon>
        <taxon>Lysobacteraceae</taxon>
        <taxon>Noviluteimonas</taxon>
    </lineage>
</organism>
<accession>A0ABN6FUE8</accession>
<sequence>MRTFIHISGAVCVAIVLAACGKSPGEKMAEAAIEAGTGQKAEVDADKGAVTFKTDKGDMKVTSGDQATLPANFPKDVYLPAGYKVGSAMEMPGAMVVDVEAPGTVTDTFAAAVTKMKSEGWTQRVAMQQTPQSQVVVYEKANRDATLSISENPGKGGVRIGVQVTTRQ</sequence>